<keyword evidence="2" id="KW-0804">Transcription</keyword>
<dbReference type="PROSITE" id="PS52050">
    <property type="entry name" value="WYL"/>
    <property type="match status" value="1"/>
</dbReference>
<accession>A0A415RVE2</accession>
<sequence length="304" mass="35614">MKIERLIGIIFYLINRECVTTNELAQKFEVSRRTILRDIDTLTLAGIPIYSELGVKGGYAINKDFKVDEKIIDSNNKEYILLALNSLRTVYGNNKVIETYEKMKHLYSDVNINALPDVDFSVVTENPHIMKCVDLINKAIKEQRTIKFIYTNSAGNTKEVFLNPLHTYYKWYSWYAFGYDTSKKDYHLFKVVRMKNISLTKELFQTEDNIANLLSDFEKRRNQTNITVTLSYKQEIDTLVNEYFKGKIIETVNDCFIREIEIKENDFMTFSILLGLCDKVKILSPQKYKEKVLIHIGKIKKNFI</sequence>
<dbReference type="InterPro" id="IPR001034">
    <property type="entry name" value="DeoR_HTH"/>
</dbReference>
<protein>
    <submittedName>
        <fullName evidence="4">WYL domain-containing protein</fullName>
    </submittedName>
</protein>
<dbReference type="PANTHER" id="PTHR34580:SF1">
    <property type="entry name" value="PROTEIN PAFC"/>
    <property type="match status" value="1"/>
</dbReference>
<comment type="caution">
    <text evidence="4">The sequence shown here is derived from an EMBL/GenBank/DDBJ whole genome shotgun (WGS) entry which is preliminary data.</text>
</comment>
<dbReference type="Pfam" id="PF13280">
    <property type="entry name" value="WYL"/>
    <property type="match status" value="1"/>
</dbReference>
<keyword evidence="1" id="KW-0805">Transcription regulation</keyword>
<evidence type="ECO:0000256" key="2">
    <source>
        <dbReference type="ARBA" id="ARBA00023163"/>
    </source>
</evidence>
<evidence type="ECO:0000259" key="3">
    <source>
        <dbReference type="PROSITE" id="PS51000"/>
    </source>
</evidence>
<organism evidence="4 5">
    <name type="scientific">Mediterraneibacter gnavus</name>
    <name type="common">Ruminococcus gnavus</name>
    <dbReference type="NCBI Taxonomy" id="33038"/>
    <lineage>
        <taxon>Bacteria</taxon>
        <taxon>Bacillati</taxon>
        <taxon>Bacillota</taxon>
        <taxon>Clostridia</taxon>
        <taxon>Lachnospirales</taxon>
        <taxon>Lachnospiraceae</taxon>
        <taxon>Mediterraneibacter</taxon>
    </lineage>
</organism>
<proteinExistence type="predicted"/>
<dbReference type="PROSITE" id="PS51000">
    <property type="entry name" value="HTH_DEOR_2"/>
    <property type="match status" value="1"/>
</dbReference>
<gene>
    <name evidence="4" type="ORF">DWZ50_20615</name>
</gene>
<dbReference type="EMBL" id="QRQE01000142">
    <property type="protein sequence ID" value="RHM66272.1"/>
    <property type="molecule type" value="Genomic_DNA"/>
</dbReference>
<dbReference type="SUPFAM" id="SSF46785">
    <property type="entry name" value="Winged helix' DNA-binding domain"/>
    <property type="match status" value="1"/>
</dbReference>
<feature type="domain" description="HTH deoR-type" evidence="3">
    <location>
        <begin position="2"/>
        <end position="57"/>
    </location>
</feature>
<dbReference type="InterPro" id="IPR051534">
    <property type="entry name" value="CBASS_pafABC_assoc_protein"/>
</dbReference>
<dbReference type="Pfam" id="PF08279">
    <property type="entry name" value="HTH_11"/>
    <property type="match status" value="1"/>
</dbReference>
<dbReference type="RefSeq" id="WP_115622659.1">
    <property type="nucleotide sequence ID" value="NZ_JBCPGC010000183.1"/>
</dbReference>
<reference evidence="4 5" key="1">
    <citation type="submission" date="2018-08" db="EMBL/GenBank/DDBJ databases">
        <title>A genome reference for cultivated species of the human gut microbiota.</title>
        <authorList>
            <person name="Zou Y."/>
            <person name="Xue W."/>
            <person name="Luo G."/>
        </authorList>
    </citation>
    <scope>NUCLEOTIDE SEQUENCE [LARGE SCALE GENOMIC DNA]</scope>
    <source>
        <strain evidence="4 5">AF33-12</strain>
    </source>
</reference>
<dbReference type="AlphaFoldDB" id="A0A415RVE2"/>
<evidence type="ECO:0000256" key="1">
    <source>
        <dbReference type="ARBA" id="ARBA00023015"/>
    </source>
</evidence>
<dbReference type="InterPro" id="IPR036390">
    <property type="entry name" value="WH_DNA-bd_sf"/>
</dbReference>
<dbReference type="PIRSF" id="PIRSF016838">
    <property type="entry name" value="PafC"/>
    <property type="match status" value="1"/>
</dbReference>
<dbReference type="InterPro" id="IPR028349">
    <property type="entry name" value="PafC-like"/>
</dbReference>
<dbReference type="InterPro" id="IPR036388">
    <property type="entry name" value="WH-like_DNA-bd_sf"/>
</dbReference>
<dbReference type="PANTHER" id="PTHR34580">
    <property type="match status" value="1"/>
</dbReference>
<evidence type="ECO:0000313" key="5">
    <source>
        <dbReference type="Proteomes" id="UP000285610"/>
    </source>
</evidence>
<dbReference type="Proteomes" id="UP000285610">
    <property type="component" value="Unassembled WGS sequence"/>
</dbReference>
<dbReference type="InterPro" id="IPR013196">
    <property type="entry name" value="HTH_11"/>
</dbReference>
<evidence type="ECO:0000313" key="4">
    <source>
        <dbReference type="EMBL" id="RHM66272.1"/>
    </source>
</evidence>
<dbReference type="InterPro" id="IPR026881">
    <property type="entry name" value="WYL_dom"/>
</dbReference>
<dbReference type="GO" id="GO:0003700">
    <property type="term" value="F:DNA-binding transcription factor activity"/>
    <property type="evidence" value="ECO:0007669"/>
    <property type="project" value="InterPro"/>
</dbReference>
<name>A0A415RVE2_MEDGN</name>
<dbReference type="Gene3D" id="1.10.10.10">
    <property type="entry name" value="Winged helix-like DNA-binding domain superfamily/Winged helix DNA-binding domain"/>
    <property type="match status" value="1"/>
</dbReference>